<reference evidence="2" key="1">
    <citation type="journal article" date="2023" name="Nat. Plants">
        <title>Single-cell RNA sequencing provides a high-resolution roadmap for understanding the multicellular compartmentation of specialized metabolism.</title>
        <authorList>
            <person name="Sun S."/>
            <person name="Shen X."/>
            <person name="Li Y."/>
            <person name="Li Y."/>
            <person name="Wang S."/>
            <person name="Li R."/>
            <person name="Zhang H."/>
            <person name="Shen G."/>
            <person name="Guo B."/>
            <person name="Wei J."/>
            <person name="Xu J."/>
            <person name="St-Pierre B."/>
            <person name="Chen S."/>
            <person name="Sun C."/>
        </authorList>
    </citation>
    <scope>NUCLEOTIDE SEQUENCE [LARGE SCALE GENOMIC DNA]</scope>
</reference>
<gene>
    <name evidence="1" type="ORF">M9H77_27351</name>
</gene>
<accession>A0ACC0AC89</accession>
<keyword evidence="2" id="KW-1185">Reference proteome</keyword>
<comment type="caution">
    <text evidence="1">The sequence shown here is derived from an EMBL/GenBank/DDBJ whole genome shotgun (WGS) entry which is preliminary data.</text>
</comment>
<evidence type="ECO:0000313" key="1">
    <source>
        <dbReference type="EMBL" id="KAI5658558.1"/>
    </source>
</evidence>
<dbReference type="Proteomes" id="UP001060085">
    <property type="component" value="Linkage Group LG06"/>
</dbReference>
<organism evidence="1 2">
    <name type="scientific">Catharanthus roseus</name>
    <name type="common">Madagascar periwinkle</name>
    <name type="synonym">Vinca rosea</name>
    <dbReference type="NCBI Taxonomy" id="4058"/>
    <lineage>
        <taxon>Eukaryota</taxon>
        <taxon>Viridiplantae</taxon>
        <taxon>Streptophyta</taxon>
        <taxon>Embryophyta</taxon>
        <taxon>Tracheophyta</taxon>
        <taxon>Spermatophyta</taxon>
        <taxon>Magnoliopsida</taxon>
        <taxon>eudicotyledons</taxon>
        <taxon>Gunneridae</taxon>
        <taxon>Pentapetalae</taxon>
        <taxon>asterids</taxon>
        <taxon>lamiids</taxon>
        <taxon>Gentianales</taxon>
        <taxon>Apocynaceae</taxon>
        <taxon>Rauvolfioideae</taxon>
        <taxon>Vinceae</taxon>
        <taxon>Catharanthinae</taxon>
        <taxon>Catharanthus</taxon>
    </lineage>
</organism>
<sequence length="98" mass="10621">MTVTLHDIELILGVPAYGNIVDHHYSREQLIAVIQSNLRIIDSNIGINGQDLVLVAKSPDSGLSTKQRAACYVFGNIVLAILATLAFQSDQLLTCSLQ</sequence>
<evidence type="ECO:0000313" key="2">
    <source>
        <dbReference type="Proteomes" id="UP001060085"/>
    </source>
</evidence>
<dbReference type="EMBL" id="CM044706">
    <property type="protein sequence ID" value="KAI5658558.1"/>
    <property type="molecule type" value="Genomic_DNA"/>
</dbReference>
<protein>
    <submittedName>
        <fullName evidence="1">Uncharacterized protein</fullName>
    </submittedName>
</protein>
<name>A0ACC0AC89_CATRO</name>
<proteinExistence type="predicted"/>